<evidence type="ECO:0000313" key="15">
    <source>
        <dbReference type="Proteomes" id="UP000255163"/>
    </source>
</evidence>
<keyword evidence="7" id="KW-0653">Protein transport</keyword>
<keyword evidence="11" id="KW-0998">Cell outer membrane</keyword>
<reference evidence="14 15" key="1">
    <citation type="submission" date="2018-06" db="EMBL/GenBank/DDBJ databases">
        <authorList>
            <consortium name="Pathogen Informatics"/>
            <person name="Doyle S."/>
        </authorList>
    </citation>
    <scope>NUCLEOTIDE SEQUENCE [LARGE SCALE GENOMIC DNA]</scope>
    <source>
        <strain evidence="14 15">NCTC12123</strain>
    </source>
</reference>
<gene>
    <name evidence="14" type="primary">lolB</name>
    <name evidence="14" type="ORF">NCTC12123_02460</name>
</gene>
<evidence type="ECO:0000256" key="3">
    <source>
        <dbReference type="ARBA" id="ARBA00011245"/>
    </source>
</evidence>
<keyword evidence="10" id="KW-0143">Chaperone</keyword>
<dbReference type="GO" id="GO:0015031">
    <property type="term" value="P:protein transport"/>
    <property type="evidence" value="ECO:0007669"/>
    <property type="project" value="UniProtKB-KW"/>
</dbReference>
<keyword evidence="12 14" id="KW-0449">Lipoprotein</keyword>
<keyword evidence="8" id="KW-0472">Membrane</keyword>
<evidence type="ECO:0000256" key="6">
    <source>
        <dbReference type="ARBA" id="ARBA00022729"/>
    </source>
</evidence>
<evidence type="ECO:0000256" key="10">
    <source>
        <dbReference type="ARBA" id="ARBA00023186"/>
    </source>
</evidence>
<accession>A0A376FCG8</accession>
<keyword evidence="9" id="KW-0564">Palmitate</keyword>
<evidence type="ECO:0000256" key="4">
    <source>
        <dbReference type="ARBA" id="ARBA00016202"/>
    </source>
</evidence>
<dbReference type="EMBL" id="UFYI01000007">
    <property type="protein sequence ID" value="STD21029.1"/>
    <property type="molecule type" value="Genomic_DNA"/>
</dbReference>
<protein>
    <recommendedName>
        <fullName evidence="4">Outer-membrane lipoprotein LolB</fullName>
    </recommendedName>
</protein>
<sequence length="56" mass="6159">MIGKLTGMPIPLNSLRQWILGLPGEATDYTLDESVPSEPGELHAERQNLESGVQRL</sequence>
<dbReference type="SUPFAM" id="SSF89392">
    <property type="entry name" value="Prokaryotic lipoproteins and lipoprotein localization factors"/>
    <property type="match status" value="1"/>
</dbReference>
<feature type="region of interest" description="Disordered" evidence="13">
    <location>
        <begin position="30"/>
        <end position="56"/>
    </location>
</feature>
<evidence type="ECO:0000256" key="7">
    <source>
        <dbReference type="ARBA" id="ARBA00022927"/>
    </source>
</evidence>
<evidence type="ECO:0000256" key="8">
    <source>
        <dbReference type="ARBA" id="ARBA00023136"/>
    </source>
</evidence>
<evidence type="ECO:0000256" key="9">
    <source>
        <dbReference type="ARBA" id="ARBA00023139"/>
    </source>
</evidence>
<evidence type="ECO:0000256" key="13">
    <source>
        <dbReference type="SAM" id="MobiDB-lite"/>
    </source>
</evidence>
<dbReference type="InterPro" id="IPR029046">
    <property type="entry name" value="LolA/LolB/LppX"/>
</dbReference>
<evidence type="ECO:0000256" key="1">
    <source>
        <dbReference type="ARBA" id="ARBA00004459"/>
    </source>
</evidence>
<evidence type="ECO:0000256" key="2">
    <source>
        <dbReference type="ARBA" id="ARBA00009696"/>
    </source>
</evidence>
<dbReference type="STRING" id="640513.Entas_2445"/>
<keyword evidence="6" id="KW-0732">Signal</keyword>
<dbReference type="GO" id="GO:0009279">
    <property type="term" value="C:cell outer membrane"/>
    <property type="evidence" value="ECO:0007669"/>
    <property type="project" value="UniProtKB-SubCell"/>
</dbReference>
<dbReference type="Proteomes" id="UP000255163">
    <property type="component" value="Unassembled WGS sequence"/>
</dbReference>
<comment type="similarity">
    <text evidence="2">Belongs to the LolB family.</text>
</comment>
<dbReference type="InterPro" id="IPR004565">
    <property type="entry name" value="OM_lipoprot_LolB"/>
</dbReference>
<evidence type="ECO:0000256" key="11">
    <source>
        <dbReference type="ARBA" id="ARBA00023237"/>
    </source>
</evidence>
<evidence type="ECO:0000256" key="12">
    <source>
        <dbReference type="ARBA" id="ARBA00023288"/>
    </source>
</evidence>
<organism evidence="14 15">
    <name type="scientific">Enterobacter asburiae</name>
    <dbReference type="NCBI Taxonomy" id="61645"/>
    <lineage>
        <taxon>Bacteria</taxon>
        <taxon>Pseudomonadati</taxon>
        <taxon>Pseudomonadota</taxon>
        <taxon>Gammaproteobacteria</taxon>
        <taxon>Enterobacterales</taxon>
        <taxon>Enterobacteriaceae</taxon>
        <taxon>Enterobacter</taxon>
        <taxon>Enterobacter cloacae complex</taxon>
    </lineage>
</organism>
<dbReference type="Gene3D" id="2.50.20.10">
    <property type="entry name" value="Lipoprotein localisation LolA/LolB/LppX"/>
    <property type="match status" value="1"/>
</dbReference>
<evidence type="ECO:0000313" key="14">
    <source>
        <dbReference type="EMBL" id="STD21029.1"/>
    </source>
</evidence>
<name>A0A376FCG8_ENTAS</name>
<evidence type="ECO:0000256" key="5">
    <source>
        <dbReference type="ARBA" id="ARBA00022448"/>
    </source>
</evidence>
<dbReference type="Pfam" id="PF03550">
    <property type="entry name" value="LolB"/>
    <property type="match status" value="1"/>
</dbReference>
<dbReference type="AlphaFoldDB" id="A0A376FCG8"/>
<proteinExistence type="inferred from homology"/>
<comment type="subunit">
    <text evidence="3">Monomer.</text>
</comment>
<keyword evidence="5" id="KW-0813">Transport</keyword>
<comment type="subcellular location">
    <subcellularLocation>
        <location evidence="1">Cell outer membrane</location>
        <topology evidence="1">Lipid-anchor</topology>
    </subcellularLocation>
</comment>